<feature type="compositionally biased region" description="Polar residues" evidence="1">
    <location>
        <begin position="1"/>
        <end position="22"/>
    </location>
</feature>
<name>A0A975D606_9SPHN</name>
<organism evidence="2 3">
    <name type="scientific">Rhizorhabdus wittichii</name>
    <dbReference type="NCBI Taxonomy" id="160791"/>
    <lineage>
        <taxon>Bacteria</taxon>
        <taxon>Pseudomonadati</taxon>
        <taxon>Pseudomonadota</taxon>
        <taxon>Alphaproteobacteria</taxon>
        <taxon>Sphingomonadales</taxon>
        <taxon>Sphingomonadaceae</taxon>
        <taxon>Rhizorhabdus</taxon>
    </lineage>
</organism>
<evidence type="ECO:0000313" key="2">
    <source>
        <dbReference type="EMBL" id="QTH23448.1"/>
    </source>
</evidence>
<feature type="compositionally biased region" description="Basic and acidic residues" evidence="1">
    <location>
        <begin position="46"/>
        <end position="66"/>
    </location>
</feature>
<sequence>MGENRQGGNDRNNPSSMGQQGQPHERQDQQRQGSVDRQQNQQGKEQQQDRNQQQRRDQADRDDKQR</sequence>
<evidence type="ECO:0000313" key="3">
    <source>
        <dbReference type="Proteomes" id="UP000664914"/>
    </source>
</evidence>
<gene>
    <name evidence="2" type="ORF">HRJ34_08105</name>
</gene>
<reference evidence="2" key="1">
    <citation type="submission" date="2020-07" db="EMBL/GenBank/DDBJ databases">
        <authorList>
            <person name="Camacho E."/>
        </authorList>
    </citation>
    <scope>NUCLEOTIDE SEQUENCE</scope>
    <source>
        <strain evidence="2">MPO218</strain>
    </source>
</reference>
<dbReference type="Proteomes" id="UP000664914">
    <property type="component" value="Chromosome"/>
</dbReference>
<dbReference type="EMBL" id="CP059319">
    <property type="protein sequence ID" value="QTH23448.1"/>
    <property type="molecule type" value="Genomic_DNA"/>
</dbReference>
<feature type="region of interest" description="Disordered" evidence="1">
    <location>
        <begin position="1"/>
        <end position="66"/>
    </location>
</feature>
<proteinExistence type="predicted"/>
<protein>
    <submittedName>
        <fullName evidence="2">Uncharacterized protein</fullName>
    </submittedName>
</protein>
<dbReference type="RefSeq" id="WP_016747741.1">
    <property type="nucleotide sequence ID" value="NZ_CP059319.1"/>
</dbReference>
<feature type="compositionally biased region" description="Low complexity" evidence="1">
    <location>
        <begin position="36"/>
        <end position="45"/>
    </location>
</feature>
<evidence type="ECO:0000256" key="1">
    <source>
        <dbReference type="SAM" id="MobiDB-lite"/>
    </source>
</evidence>
<reference evidence="2" key="2">
    <citation type="submission" date="2021-04" db="EMBL/GenBank/DDBJ databases">
        <title>Isolation and genomic analysis of the ibuprofen-degrading bacterium Sphingomonas strain MPO218.</title>
        <authorList>
            <person name="Aulestia M."/>
            <person name="Flores A."/>
            <person name="Mangas E.L."/>
            <person name="Perez-Pulido A.J."/>
            <person name="Santero E."/>
            <person name="Camacho E.M."/>
        </authorList>
    </citation>
    <scope>NUCLEOTIDE SEQUENCE</scope>
    <source>
        <strain evidence="2">MPO218</strain>
    </source>
</reference>
<dbReference type="AlphaFoldDB" id="A0A975D606"/>
<accession>A0A975D606</accession>